<evidence type="ECO:0000313" key="2">
    <source>
        <dbReference type="EMBL" id="TDZ22795.1"/>
    </source>
</evidence>
<reference evidence="3" key="2">
    <citation type="journal article" date="2019" name="Mol. Plant Microbe Interact.">
        <title>Genome sequence resources for four phytopathogenic fungi from the Colletotrichum orbiculare species complex.</title>
        <authorList>
            <person name="Gan P."/>
            <person name="Tsushima A."/>
            <person name="Narusaka M."/>
            <person name="Narusaka Y."/>
            <person name="Takano Y."/>
            <person name="Kubo Y."/>
            <person name="Shirasu K."/>
        </authorList>
    </citation>
    <scope>GENOME REANNOTATION</scope>
    <source>
        <strain evidence="3">104-T / ATCC 96160 / CBS 514.97 / LARS 414 / MAFF 240422</strain>
    </source>
</reference>
<dbReference type="OrthoDB" id="3539922at2759"/>
<evidence type="ECO:0000313" key="3">
    <source>
        <dbReference type="Proteomes" id="UP000014480"/>
    </source>
</evidence>
<keyword evidence="3" id="KW-1185">Reference proteome</keyword>
<dbReference type="Proteomes" id="UP000014480">
    <property type="component" value="Unassembled WGS sequence"/>
</dbReference>
<name>A0A484FYK8_COLOR</name>
<evidence type="ECO:0000256" key="1">
    <source>
        <dbReference type="SAM" id="MobiDB-lite"/>
    </source>
</evidence>
<gene>
    <name evidence="2" type="ORF">Cob_v004442</name>
</gene>
<dbReference type="EMBL" id="AMCV02000009">
    <property type="protein sequence ID" value="TDZ22795.1"/>
    <property type="molecule type" value="Genomic_DNA"/>
</dbReference>
<accession>A0A484FYK8</accession>
<proteinExistence type="predicted"/>
<sequence>MRATPPLLRSVCIVPTPRAWRALSHTNVDLLISHVSTPETHMRRPHRQAPGVELDPELDQEQPYRDERVAMRSYQDGIPSRGRSPGPRRRYQSEPVAASATGVGRDRQQQETREPRKHVKNRKAYGASVDAPDRFDYKFDRTIEAAGCRPTLPTLQKKAMYILMFLHPHRIVAANDSTRITRPKQARPDDRDTPITKAVRVPYIRPTPGTLAPTTTTEALSLAALDVRCTGPVHGGGLVNEMMKVSVHGVRVIQAVYAA</sequence>
<dbReference type="AlphaFoldDB" id="A0A484FYK8"/>
<feature type="compositionally biased region" description="Basic and acidic residues" evidence="1">
    <location>
        <begin position="104"/>
        <end position="114"/>
    </location>
</feature>
<protein>
    <submittedName>
        <fullName evidence="2">Uncharacterized protein</fullName>
    </submittedName>
</protein>
<comment type="caution">
    <text evidence="2">The sequence shown here is derived from an EMBL/GenBank/DDBJ whole genome shotgun (WGS) entry which is preliminary data.</text>
</comment>
<feature type="region of interest" description="Disordered" evidence="1">
    <location>
        <begin position="38"/>
        <end position="127"/>
    </location>
</feature>
<reference evidence="3" key="1">
    <citation type="journal article" date="2013" name="New Phytol.">
        <title>Comparative genomic and transcriptomic analyses reveal the hemibiotrophic stage shift of Colletotrichum fungi.</title>
        <authorList>
            <person name="Gan P."/>
            <person name="Ikeda K."/>
            <person name="Irieda H."/>
            <person name="Narusaka M."/>
            <person name="O'Connell R.J."/>
            <person name="Narusaka Y."/>
            <person name="Takano Y."/>
            <person name="Kubo Y."/>
            <person name="Shirasu K."/>
        </authorList>
    </citation>
    <scope>NUCLEOTIDE SEQUENCE [LARGE SCALE GENOMIC DNA]</scope>
    <source>
        <strain evidence="3">104-T / ATCC 96160 / CBS 514.97 / LARS 414 / MAFF 240422</strain>
    </source>
</reference>
<organism evidence="2 3">
    <name type="scientific">Colletotrichum orbiculare (strain 104-T / ATCC 96160 / CBS 514.97 / LARS 414 / MAFF 240422)</name>
    <name type="common">Cucumber anthracnose fungus</name>
    <name type="synonym">Colletotrichum lagenarium</name>
    <dbReference type="NCBI Taxonomy" id="1213857"/>
    <lineage>
        <taxon>Eukaryota</taxon>
        <taxon>Fungi</taxon>
        <taxon>Dikarya</taxon>
        <taxon>Ascomycota</taxon>
        <taxon>Pezizomycotina</taxon>
        <taxon>Sordariomycetes</taxon>
        <taxon>Hypocreomycetidae</taxon>
        <taxon>Glomerellales</taxon>
        <taxon>Glomerellaceae</taxon>
        <taxon>Colletotrichum</taxon>
        <taxon>Colletotrichum orbiculare species complex</taxon>
    </lineage>
</organism>